<evidence type="ECO:0000256" key="1">
    <source>
        <dbReference type="SAM" id="MobiDB-lite"/>
    </source>
</evidence>
<accession>A0A182INW1</accession>
<proteinExistence type="predicted"/>
<feature type="region of interest" description="Disordered" evidence="1">
    <location>
        <begin position="1"/>
        <end position="37"/>
    </location>
</feature>
<dbReference type="VEuPathDB" id="VectorBase:AATE002666"/>
<dbReference type="EMBL" id="AXCP01007051">
    <property type="status" value="NOT_ANNOTATED_CDS"/>
    <property type="molecule type" value="Genomic_DNA"/>
</dbReference>
<dbReference type="EnsemblMetazoa" id="AATE002666-RA">
    <property type="protein sequence ID" value="AATE002666-PA.1"/>
    <property type="gene ID" value="AATE002666"/>
</dbReference>
<feature type="region of interest" description="Disordered" evidence="1">
    <location>
        <begin position="337"/>
        <end position="364"/>
    </location>
</feature>
<feature type="compositionally biased region" description="Polar residues" evidence="1">
    <location>
        <begin position="1"/>
        <end position="15"/>
    </location>
</feature>
<sequence length="364" mass="38421">MSSDRSTLETFSGQRKATEHEPTEQRQAAVEEQEDRIVELPRANSTLFQPNERMEDRSVAQPTVAGIDRRTIELDRITFERQRLEREWACIVAGTGSHPANCEMQARFCPPASSAQALRATGSVFNAFVPATPAFTSSAPYALSTHTQLMPSAMPEQLTPGASYAYMMAGTPAAESTTAPAPTHRQAQASRATGSAFNALVPATPAFTSSAPYALSAPHEQPTLGGSYAHMMAGTPATENAMSSAPTLPRPMDAATRMTGCSTTYSGQGAAAPFQAAGPSASRMMTGLSLDPAFAYDMAGPSTTQMMAGLSLNPAMERDYVTACGCNGARFVRRRRNAPGLPCGANQAGGLDMAVPNKSNTRSP</sequence>
<reference evidence="2" key="1">
    <citation type="submission" date="2022-08" db="UniProtKB">
        <authorList>
            <consortium name="EnsemblMetazoa"/>
        </authorList>
    </citation>
    <scope>IDENTIFICATION</scope>
    <source>
        <strain evidence="2">EBRO</strain>
    </source>
</reference>
<name>A0A182INW1_ANOAO</name>
<protein>
    <submittedName>
        <fullName evidence="2">Uncharacterized protein</fullName>
    </submittedName>
</protein>
<evidence type="ECO:0000313" key="2">
    <source>
        <dbReference type="EnsemblMetazoa" id="AATE002666-PA.1"/>
    </source>
</evidence>
<dbReference type="AlphaFoldDB" id="A0A182INW1"/>
<organism evidence="2">
    <name type="scientific">Anopheles atroparvus</name>
    <name type="common">European mosquito</name>
    <dbReference type="NCBI Taxonomy" id="41427"/>
    <lineage>
        <taxon>Eukaryota</taxon>
        <taxon>Metazoa</taxon>
        <taxon>Ecdysozoa</taxon>
        <taxon>Arthropoda</taxon>
        <taxon>Hexapoda</taxon>
        <taxon>Insecta</taxon>
        <taxon>Pterygota</taxon>
        <taxon>Neoptera</taxon>
        <taxon>Endopterygota</taxon>
        <taxon>Diptera</taxon>
        <taxon>Nematocera</taxon>
        <taxon>Culicoidea</taxon>
        <taxon>Culicidae</taxon>
        <taxon>Anophelinae</taxon>
        <taxon>Anopheles</taxon>
    </lineage>
</organism>